<evidence type="ECO:0000256" key="1">
    <source>
        <dbReference type="SAM" id="MobiDB-lite"/>
    </source>
</evidence>
<feature type="compositionally biased region" description="Polar residues" evidence="1">
    <location>
        <begin position="90"/>
        <end position="129"/>
    </location>
</feature>
<reference evidence="2 3" key="1">
    <citation type="journal article" date="2024" name="Front Chem Biol">
        <title>Unveiling the potential of Daldinia eschscholtzii MFLUCC 19-0629 through bioactivity and bioinformatics studies for enhanced sustainable agriculture production.</title>
        <authorList>
            <person name="Brooks S."/>
            <person name="Weaver J.A."/>
            <person name="Klomchit A."/>
            <person name="Alharthi S.A."/>
            <person name="Onlamun T."/>
            <person name="Nurani R."/>
            <person name="Vong T.K."/>
            <person name="Alberti F."/>
            <person name="Greco C."/>
        </authorList>
    </citation>
    <scope>NUCLEOTIDE SEQUENCE [LARGE SCALE GENOMIC DNA]</scope>
    <source>
        <strain evidence="2">MFLUCC 19-0629</strain>
    </source>
</reference>
<feature type="compositionally biased region" description="Basic residues" evidence="1">
    <location>
        <begin position="38"/>
        <end position="48"/>
    </location>
</feature>
<dbReference type="Proteomes" id="UP001369815">
    <property type="component" value="Unassembled WGS sequence"/>
</dbReference>
<accession>A0AAX6MWP5</accession>
<feature type="region of interest" description="Disordered" evidence="1">
    <location>
        <begin position="311"/>
        <end position="394"/>
    </location>
</feature>
<feature type="compositionally biased region" description="Pro residues" evidence="1">
    <location>
        <begin position="313"/>
        <end position="323"/>
    </location>
</feature>
<feature type="compositionally biased region" description="Low complexity" evidence="1">
    <location>
        <begin position="77"/>
        <end position="89"/>
    </location>
</feature>
<comment type="caution">
    <text evidence="2">The sequence shown here is derived from an EMBL/GenBank/DDBJ whole genome shotgun (WGS) entry which is preliminary data.</text>
</comment>
<sequence length="710" mass="76137">MAPPHQIPQQGAQRQQGLPGADTPEVASLRRASSFRGGSRRGRGRGRPGGRGGNRGGNRNSQLPQSASAGVLGRSGQAPAFPPTAQQPAISSPFNTTFQQRPSGLVSSRQLSAGFTTNGPPCSQPTTGYSTVAASAAPRLSAIDHPNPLRSHPTQEYLAVLATGSREQLEAYIPTPLRHLQTTSNPPPPSASTRQTAGPQPSRALLPVPESSGATTSSVTAPVAGVIPRFRAENLNPYLSDVDLGTKHRDSLEISSIKKVPKRTPPKSAKPKFNFDELSNTTHTQTIPELPEYMPEIVKKEIVKQKAEQKVPAPAPVPAPVPASVPAFDRPLLPRPPPQQLPKQTFQSTGNLPFIDLPRIQQSQPQQPQQLQQQLPQPTPRQMPNYRAEKRSGIPKSRTFNALSNLTSSFSRASLFDRSNNNTNKISSSTSRSDLRRHIGSPIMAPPPPPFDGGNISLTEGNASSSASTSSGAAVIMTPQLSLSSTPSPAIPTKPVQRNPRMVYSAESQSYWTGRFVAMQDKLRNENLRGRNLNIITAAISEQNQQQSQAQAASAAAAAVASSQDAQKNTQLDGAFPTSYSMACMPGVTAQLLSGEAVAVVQAASEMTDDDNRIRRVFRHLEALCANRSALDSMHEFQQDYARLVGKKGLLPPGSSWDDNSYNSNNRDKDKNQDNSGLDHLDKDREKKGGPGWVGRIFSGSSAGSNGKKK</sequence>
<dbReference type="AlphaFoldDB" id="A0AAX6MWP5"/>
<feature type="compositionally biased region" description="Low complexity" evidence="1">
    <location>
        <begin position="655"/>
        <end position="665"/>
    </location>
</feature>
<feature type="region of interest" description="Disordered" evidence="1">
    <location>
        <begin position="1"/>
        <end position="129"/>
    </location>
</feature>
<name>A0AAX6MWP5_9PEZI</name>
<feature type="region of interest" description="Disordered" evidence="1">
    <location>
        <begin position="652"/>
        <end position="710"/>
    </location>
</feature>
<gene>
    <name evidence="2" type="ORF">Daesc_002134</name>
</gene>
<feature type="compositionally biased region" description="Low complexity" evidence="1">
    <location>
        <begin position="357"/>
        <end position="384"/>
    </location>
</feature>
<evidence type="ECO:0000313" key="3">
    <source>
        <dbReference type="Proteomes" id="UP001369815"/>
    </source>
</evidence>
<feature type="compositionally biased region" description="Basic and acidic residues" evidence="1">
    <location>
        <begin position="666"/>
        <end position="689"/>
    </location>
</feature>
<feature type="region of interest" description="Disordered" evidence="1">
    <location>
        <begin position="178"/>
        <end position="219"/>
    </location>
</feature>
<feature type="compositionally biased region" description="Low complexity" evidence="1">
    <location>
        <begin position="699"/>
        <end position="710"/>
    </location>
</feature>
<feature type="compositionally biased region" description="Low complexity" evidence="1">
    <location>
        <begin position="7"/>
        <end position="20"/>
    </location>
</feature>
<protein>
    <submittedName>
        <fullName evidence="2">Uncharacterized protein</fullName>
    </submittedName>
</protein>
<keyword evidence="3" id="KW-1185">Reference proteome</keyword>
<organism evidence="2 3">
    <name type="scientific">Daldinia eschscholtzii</name>
    <dbReference type="NCBI Taxonomy" id="292717"/>
    <lineage>
        <taxon>Eukaryota</taxon>
        <taxon>Fungi</taxon>
        <taxon>Dikarya</taxon>
        <taxon>Ascomycota</taxon>
        <taxon>Pezizomycotina</taxon>
        <taxon>Sordariomycetes</taxon>
        <taxon>Xylariomycetidae</taxon>
        <taxon>Xylariales</taxon>
        <taxon>Hypoxylaceae</taxon>
        <taxon>Daldinia</taxon>
    </lineage>
</organism>
<evidence type="ECO:0000313" key="2">
    <source>
        <dbReference type="EMBL" id="KAK6956853.1"/>
    </source>
</evidence>
<dbReference type="EMBL" id="JBANMG010000002">
    <property type="protein sequence ID" value="KAK6956853.1"/>
    <property type="molecule type" value="Genomic_DNA"/>
</dbReference>
<feature type="region of interest" description="Disordered" evidence="1">
    <location>
        <begin position="444"/>
        <end position="471"/>
    </location>
</feature>
<proteinExistence type="predicted"/>